<dbReference type="Proteomes" id="UP000078582">
    <property type="component" value="Chromosome"/>
</dbReference>
<reference evidence="1 2" key="1">
    <citation type="submission" date="2016-03" db="EMBL/GenBank/DDBJ databases">
        <title>Pediococcus and Lactobacillus from brewery environment - whole genome sequencing and assembly.</title>
        <authorList>
            <person name="Behr J."/>
            <person name="Geissler A.J."/>
            <person name="Vogel R.F."/>
        </authorList>
    </citation>
    <scope>NUCLEOTIDE SEQUENCE [LARGE SCALE GENOMIC DNA]</scope>
    <source>
        <strain evidence="1 2">TMW 1.1989</strain>
    </source>
</reference>
<dbReference type="RefSeq" id="WP_068225911.1">
    <property type="nucleotide sequence ID" value="NZ_CP014623.1"/>
</dbReference>
<name>A0A192H0R7_9LACO</name>
<sequence>MSMNVYDVLRTATTSRDRYFESILVENQYFPLAHAAFIQITDAKNNEDVEDLTTLDIEEQVRAYLKIPPSFFNDEDSLRFGDELDEYHELVETATDLIEGGRLADEVHVFKVTDDETLIINGDLFGV</sequence>
<evidence type="ECO:0000313" key="2">
    <source>
        <dbReference type="Proteomes" id="UP000078582"/>
    </source>
</evidence>
<protein>
    <submittedName>
        <fullName evidence="1">Uncharacterized protein</fullName>
    </submittedName>
</protein>
<organism evidence="1 2">
    <name type="scientific">Loigolactobacillus backii</name>
    <dbReference type="NCBI Taxonomy" id="375175"/>
    <lineage>
        <taxon>Bacteria</taxon>
        <taxon>Bacillati</taxon>
        <taxon>Bacillota</taxon>
        <taxon>Bacilli</taxon>
        <taxon>Lactobacillales</taxon>
        <taxon>Lactobacillaceae</taxon>
        <taxon>Loigolactobacillus</taxon>
    </lineage>
</organism>
<dbReference type="KEGG" id="lbt:AYR52_10235"/>
<accession>A0A192H0R7</accession>
<proteinExistence type="predicted"/>
<dbReference type="EMBL" id="CP014873">
    <property type="protein sequence ID" value="ANK61837.1"/>
    <property type="molecule type" value="Genomic_DNA"/>
</dbReference>
<gene>
    <name evidence="1" type="ORF">AYR53_03070</name>
</gene>
<dbReference type="GeneID" id="42981220"/>
<dbReference type="OrthoDB" id="2329066at2"/>
<dbReference type="AlphaFoldDB" id="A0A192H0R7"/>
<keyword evidence="2" id="KW-1185">Reference proteome</keyword>
<evidence type="ECO:0000313" key="1">
    <source>
        <dbReference type="EMBL" id="ANK61837.1"/>
    </source>
</evidence>